<proteinExistence type="predicted"/>
<gene>
    <name evidence="2" type="ORF">DPCES_0427</name>
</gene>
<dbReference type="RefSeq" id="WP_015942646.1">
    <property type="nucleotide sequence ID" value="NZ_CABKQQ010000025.1"/>
</dbReference>
<accession>A0A098AUV3</accession>
<reference evidence="2" key="1">
    <citation type="submission" date="2014-07" db="EMBL/GenBank/DDBJ databases">
        <authorList>
            <person name="Hornung V.Bastian."/>
        </authorList>
    </citation>
    <scope>NUCLEOTIDE SEQUENCE</scope>
    <source>
        <strain evidence="2">PCE-S</strain>
    </source>
</reference>
<protein>
    <submittedName>
        <fullName evidence="2">Uncharacterized protein</fullName>
    </submittedName>
</protein>
<feature type="region of interest" description="Disordered" evidence="1">
    <location>
        <begin position="1"/>
        <end position="47"/>
    </location>
</feature>
<organism evidence="2">
    <name type="scientific">Desulfitobacterium hafniense</name>
    <name type="common">Desulfitobacterium frappieri</name>
    <dbReference type="NCBI Taxonomy" id="49338"/>
    <lineage>
        <taxon>Bacteria</taxon>
        <taxon>Bacillati</taxon>
        <taxon>Bacillota</taxon>
        <taxon>Clostridia</taxon>
        <taxon>Eubacteriales</taxon>
        <taxon>Desulfitobacteriaceae</taxon>
        <taxon>Desulfitobacterium</taxon>
    </lineage>
</organism>
<dbReference type="AlphaFoldDB" id="A0A098AUV3"/>
<dbReference type="EMBL" id="LK996017">
    <property type="protein sequence ID" value="CDX00314.1"/>
    <property type="molecule type" value="Genomic_DNA"/>
</dbReference>
<evidence type="ECO:0000313" key="2">
    <source>
        <dbReference type="EMBL" id="CDX00314.1"/>
    </source>
</evidence>
<sequence length="47" mass="5099">MVEKKFPDKPANPDTKPAQNHKPDKAPSMDSRDGHGLSKDQALQGKG</sequence>
<feature type="compositionally biased region" description="Basic and acidic residues" evidence="1">
    <location>
        <begin position="21"/>
        <end position="38"/>
    </location>
</feature>
<name>A0A098AUV3_DESHA</name>
<evidence type="ECO:0000256" key="1">
    <source>
        <dbReference type="SAM" id="MobiDB-lite"/>
    </source>
</evidence>
<dbReference type="PATRIC" id="fig|49338.4.peg.455"/>